<dbReference type="AlphaFoldDB" id="A0A9Q0GB22"/>
<feature type="compositionally biased region" description="Basic and acidic residues" evidence="5">
    <location>
        <begin position="198"/>
        <end position="209"/>
    </location>
</feature>
<comment type="subcellular location">
    <subcellularLocation>
        <location evidence="1">Nucleus</location>
    </subcellularLocation>
</comment>
<evidence type="ECO:0000313" key="8">
    <source>
        <dbReference type="Proteomes" id="UP001141552"/>
    </source>
</evidence>
<dbReference type="Proteomes" id="UP001141552">
    <property type="component" value="Unassembled WGS sequence"/>
</dbReference>
<dbReference type="InterPro" id="IPR011598">
    <property type="entry name" value="bHLH_dom"/>
</dbReference>
<evidence type="ECO:0000256" key="4">
    <source>
        <dbReference type="ARBA" id="ARBA00023242"/>
    </source>
</evidence>
<keyword evidence="4" id="KW-0539">Nucleus</keyword>
<accession>A0A9Q0GB22</accession>
<feature type="domain" description="BHLH" evidence="6">
    <location>
        <begin position="250"/>
        <end position="300"/>
    </location>
</feature>
<evidence type="ECO:0000256" key="5">
    <source>
        <dbReference type="SAM" id="MobiDB-lite"/>
    </source>
</evidence>
<protein>
    <recommendedName>
        <fullName evidence="6">BHLH domain-containing protein</fullName>
    </recommendedName>
</protein>
<feature type="compositionally biased region" description="Polar residues" evidence="5">
    <location>
        <begin position="210"/>
        <end position="235"/>
    </location>
</feature>
<dbReference type="FunFam" id="4.10.280.10:FF:000002">
    <property type="entry name" value="Basic helix-loop-helix transcription factor"/>
    <property type="match status" value="1"/>
</dbReference>
<evidence type="ECO:0000256" key="1">
    <source>
        <dbReference type="ARBA" id="ARBA00004123"/>
    </source>
</evidence>
<keyword evidence="8" id="KW-1185">Reference proteome</keyword>
<dbReference type="Gene3D" id="4.10.280.10">
    <property type="entry name" value="Helix-loop-helix DNA-binding domain"/>
    <property type="match status" value="1"/>
</dbReference>
<reference evidence="7" key="1">
    <citation type="submission" date="2022-02" db="EMBL/GenBank/DDBJ databases">
        <authorList>
            <person name="Henning P.M."/>
            <person name="McCubbin A.G."/>
            <person name="Shore J.S."/>
        </authorList>
    </citation>
    <scope>NUCLEOTIDE SEQUENCE</scope>
    <source>
        <strain evidence="7">F60SS</strain>
        <tissue evidence="7">Leaves</tissue>
    </source>
</reference>
<dbReference type="PANTHER" id="PTHR12565">
    <property type="entry name" value="STEROL REGULATORY ELEMENT-BINDING PROTEIN"/>
    <property type="match status" value="1"/>
</dbReference>
<comment type="caution">
    <text evidence="7">The sequence shown here is derived from an EMBL/GenBank/DDBJ whole genome shotgun (WGS) entry which is preliminary data.</text>
</comment>
<sequence>MASSGDNNDGLGFHKRDESAVICPSSGMSTGPFFPSAWDPVVSLSQNENFGGSSSIVSQGEFSASPYTVALENQGIPSSSHLLHYPSDSSFGGMVTKFPSFGSGSFSEMVGSLGLTDCSQIASIPCPPNYTSNRESHNERSVPNSGQTQEDNQFSAETTMGASPYGKRRKRGAESSSPSLPDKDVEGMVQKDSSAEISPKEQDEKKLKVEQNSNGANLKSKQTAKQAKDTASSGEGTKDNYIHVRARRGQATNSHSLAERVRREKISERMRMLQELVPGCNKITGKAVMLDEIINYVQSLQQQVEFLSMKLATVNPELNIDLERILSKDMLHSRGGSAAILGFNPGMNSQPYSHGILPPGVPVMPNSNHQILPSPHTLLDNDFQTLFQMGYNSSSAMDNLGGNGHLKPEL</sequence>
<dbReference type="OrthoDB" id="1609391at2759"/>
<dbReference type="CDD" id="cd18919">
    <property type="entry name" value="bHLH_AtBPE_like"/>
    <property type="match status" value="1"/>
</dbReference>
<evidence type="ECO:0000256" key="2">
    <source>
        <dbReference type="ARBA" id="ARBA00023015"/>
    </source>
</evidence>
<dbReference type="SMART" id="SM00353">
    <property type="entry name" value="HLH"/>
    <property type="match status" value="1"/>
</dbReference>
<dbReference type="GO" id="GO:0046983">
    <property type="term" value="F:protein dimerization activity"/>
    <property type="evidence" value="ECO:0007669"/>
    <property type="project" value="InterPro"/>
</dbReference>
<reference evidence="7" key="2">
    <citation type="journal article" date="2023" name="Plants (Basel)">
        <title>Annotation of the Turnera subulata (Passifloraceae) Draft Genome Reveals the S-Locus Evolved after the Divergence of Turneroideae from Passifloroideae in a Stepwise Manner.</title>
        <authorList>
            <person name="Henning P.M."/>
            <person name="Roalson E.H."/>
            <person name="Mir W."/>
            <person name="McCubbin A.G."/>
            <person name="Shore J.S."/>
        </authorList>
    </citation>
    <scope>NUCLEOTIDE SEQUENCE</scope>
    <source>
        <strain evidence="7">F60SS</strain>
    </source>
</reference>
<proteinExistence type="predicted"/>
<keyword evidence="3" id="KW-0804">Transcription</keyword>
<organism evidence="7 8">
    <name type="scientific">Turnera subulata</name>
    <dbReference type="NCBI Taxonomy" id="218843"/>
    <lineage>
        <taxon>Eukaryota</taxon>
        <taxon>Viridiplantae</taxon>
        <taxon>Streptophyta</taxon>
        <taxon>Embryophyta</taxon>
        <taxon>Tracheophyta</taxon>
        <taxon>Spermatophyta</taxon>
        <taxon>Magnoliopsida</taxon>
        <taxon>eudicotyledons</taxon>
        <taxon>Gunneridae</taxon>
        <taxon>Pentapetalae</taxon>
        <taxon>rosids</taxon>
        <taxon>fabids</taxon>
        <taxon>Malpighiales</taxon>
        <taxon>Passifloraceae</taxon>
        <taxon>Turnera</taxon>
    </lineage>
</organism>
<feature type="region of interest" description="Disordered" evidence="5">
    <location>
        <begin position="126"/>
        <end position="240"/>
    </location>
</feature>
<evidence type="ECO:0000313" key="7">
    <source>
        <dbReference type="EMBL" id="KAJ4845181.1"/>
    </source>
</evidence>
<dbReference type="EMBL" id="JAKUCV010001753">
    <property type="protein sequence ID" value="KAJ4845181.1"/>
    <property type="molecule type" value="Genomic_DNA"/>
</dbReference>
<evidence type="ECO:0000259" key="6">
    <source>
        <dbReference type="PROSITE" id="PS50888"/>
    </source>
</evidence>
<name>A0A9Q0GB22_9ROSI</name>
<dbReference type="InterPro" id="IPR024097">
    <property type="entry name" value="bHLH_ZIP_TF"/>
</dbReference>
<feature type="compositionally biased region" description="Polar residues" evidence="5">
    <location>
        <begin position="141"/>
        <end position="161"/>
    </location>
</feature>
<dbReference type="SUPFAM" id="SSF47459">
    <property type="entry name" value="HLH, helix-loop-helix DNA-binding domain"/>
    <property type="match status" value="1"/>
</dbReference>
<dbReference type="InterPro" id="IPR036638">
    <property type="entry name" value="HLH_DNA-bd_sf"/>
</dbReference>
<dbReference type="GO" id="GO:0005634">
    <property type="term" value="C:nucleus"/>
    <property type="evidence" value="ECO:0007669"/>
    <property type="project" value="UniProtKB-SubCell"/>
</dbReference>
<dbReference type="GO" id="GO:0003700">
    <property type="term" value="F:DNA-binding transcription factor activity"/>
    <property type="evidence" value="ECO:0007669"/>
    <property type="project" value="TreeGrafter"/>
</dbReference>
<dbReference type="PANTHER" id="PTHR12565:SF312">
    <property type="entry name" value="TRANSCRIPTION FACTOR BHLH74"/>
    <property type="match status" value="1"/>
</dbReference>
<evidence type="ECO:0000256" key="3">
    <source>
        <dbReference type="ARBA" id="ARBA00023163"/>
    </source>
</evidence>
<gene>
    <name evidence="7" type="ORF">Tsubulata_013705</name>
</gene>
<dbReference type="Pfam" id="PF00010">
    <property type="entry name" value="HLH"/>
    <property type="match status" value="1"/>
</dbReference>
<dbReference type="PROSITE" id="PS50888">
    <property type="entry name" value="BHLH"/>
    <property type="match status" value="1"/>
</dbReference>
<keyword evidence="2" id="KW-0805">Transcription regulation</keyword>